<evidence type="ECO:0000256" key="1">
    <source>
        <dbReference type="ARBA" id="ARBA00000900"/>
    </source>
</evidence>
<evidence type="ECO:0000256" key="4">
    <source>
        <dbReference type="ARBA" id="ARBA00012483"/>
    </source>
</evidence>
<keyword evidence="7" id="KW-0479">Metal-binding</keyword>
<dbReference type="EMBL" id="SPHZ02000001">
    <property type="protein sequence ID" value="KAF0934525.1"/>
    <property type="molecule type" value="Genomic_DNA"/>
</dbReference>
<dbReference type="AlphaFoldDB" id="A0A6G1FCH2"/>
<comment type="catalytic activity">
    <reaction evidence="1">
        <text>S-ubiquitinyl-[E2 ubiquitin-conjugating enzyme]-L-cysteine + [acceptor protein]-L-lysine = [E2 ubiquitin-conjugating enzyme]-L-cysteine + N(6)-ubiquitinyl-[acceptor protein]-L-lysine.</text>
        <dbReference type="EC" id="2.3.2.27"/>
    </reaction>
</comment>
<organism evidence="16 17">
    <name type="scientific">Oryza meyeriana var. granulata</name>
    <dbReference type="NCBI Taxonomy" id="110450"/>
    <lineage>
        <taxon>Eukaryota</taxon>
        <taxon>Viridiplantae</taxon>
        <taxon>Streptophyta</taxon>
        <taxon>Embryophyta</taxon>
        <taxon>Tracheophyta</taxon>
        <taxon>Spermatophyta</taxon>
        <taxon>Magnoliopsida</taxon>
        <taxon>Liliopsida</taxon>
        <taxon>Poales</taxon>
        <taxon>Poaceae</taxon>
        <taxon>BOP clade</taxon>
        <taxon>Oryzoideae</taxon>
        <taxon>Oryzeae</taxon>
        <taxon>Oryzinae</taxon>
        <taxon>Oryza</taxon>
        <taxon>Oryza meyeriana</taxon>
    </lineage>
</organism>
<dbReference type="PANTHER" id="PTHR45798:SF28">
    <property type="entry name" value="OS02G0832150 PROTEIN"/>
    <property type="match status" value="1"/>
</dbReference>
<keyword evidence="9" id="KW-0833">Ubl conjugation pathway</keyword>
<dbReference type="FunFam" id="3.30.40.10:FF:000187">
    <property type="entry name" value="E3 ubiquitin-protein ligase ATL6"/>
    <property type="match status" value="1"/>
</dbReference>
<dbReference type="InterPro" id="IPR013083">
    <property type="entry name" value="Znf_RING/FYVE/PHD"/>
</dbReference>
<sequence length="161" mass="16349">MRALLHSTAGTDLPASPPPPAAISIDSDMVVILASLLCALICVAGLALRKAIDALPTVSFAAGASGKQQQQAAECAICLAEFAAGEELRVLPHCGHGFHVACIDTWLGAHATCPSCRAAVGTPPTLFLPGRCRRCGEVGDVATLEAAHFSSSSAGNGEDDT</sequence>
<feature type="transmembrane region" description="Helical" evidence="14">
    <location>
        <begin position="29"/>
        <end position="48"/>
    </location>
</feature>
<evidence type="ECO:0000256" key="8">
    <source>
        <dbReference type="ARBA" id="ARBA00022771"/>
    </source>
</evidence>
<evidence type="ECO:0000256" key="13">
    <source>
        <dbReference type="PROSITE-ProRule" id="PRU00175"/>
    </source>
</evidence>
<reference evidence="16 17" key="1">
    <citation type="submission" date="2019-11" db="EMBL/GenBank/DDBJ databases">
        <title>Whole genome sequence of Oryza granulata.</title>
        <authorList>
            <person name="Li W."/>
        </authorList>
    </citation>
    <scope>NUCLEOTIDE SEQUENCE [LARGE SCALE GENOMIC DNA]</scope>
    <source>
        <strain evidence="17">cv. Menghai</strain>
        <tissue evidence="16">Leaf</tissue>
    </source>
</reference>
<dbReference type="InterPro" id="IPR052788">
    <property type="entry name" value="RING-type_E3_ligase_ATL"/>
</dbReference>
<keyword evidence="5" id="KW-0808">Transferase</keyword>
<evidence type="ECO:0000256" key="5">
    <source>
        <dbReference type="ARBA" id="ARBA00022679"/>
    </source>
</evidence>
<dbReference type="PANTHER" id="PTHR45798">
    <property type="entry name" value="RING-H2 FINGER PROTEIN ATL61-RELATED-RELATED"/>
    <property type="match status" value="1"/>
</dbReference>
<evidence type="ECO:0000313" key="16">
    <source>
        <dbReference type="EMBL" id="KAF0934525.1"/>
    </source>
</evidence>
<feature type="domain" description="RING-type" evidence="15">
    <location>
        <begin position="75"/>
        <end position="117"/>
    </location>
</feature>
<proteinExistence type="predicted"/>
<evidence type="ECO:0000259" key="15">
    <source>
        <dbReference type="PROSITE" id="PS50089"/>
    </source>
</evidence>
<keyword evidence="11 14" id="KW-1133">Transmembrane helix</keyword>
<comment type="subcellular location">
    <subcellularLocation>
        <location evidence="2">Membrane</location>
        <topology evidence="2">Single-pass membrane protein</topology>
    </subcellularLocation>
</comment>
<evidence type="ECO:0000256" key="10">
    <source>
        <dbReference type="ARBA" id="ARBA00022833"/>
    </source>
</evidence>
<keyword evidence="17" id="KW-1185">Reference proteome</keyword>
<comment type="pathway">
    <text evidence="3">Protein modification; protein ubiquitination.</text>
</comment>
<evidence type="ECO:0000256" key="3">
    <source>
        <dbReference type="ARBA" id="ARBA00004906"/>
    </source>
</evidence>
<dbReference type="GO" id="GO:0061630">
    <property type="term" value="F:ubiquitin protein ligase activity"/>
    <property type="evidence" value="ECO:0007669"/>
    <property type="project" value="UniProtKB-EC"/>
</dbReference>
<keyword evidence="12 14" id="KW-0472">Membrane</keyword>
<keyword evidence="10" id="KW-0862">Zinc</keyword>
<dbReference type="Gene3D" id="3.30.40.10">
    <property type="entry name" value="Zinc/RING finger domain, C3HC4 (zinc finger)"/>
    <property type="match status" value="1"/>
</dbReference>
<evidence type="ECO:0000256" key="12">
    <source>
        <dbReference type="ARBA" id="ARBA00023136"/>
    </source>
</evidence>
<evidence type="ECO:0000256" key="2">
    <source>
        <dbReference type="ARBA" id="ARBA00004167"/>
    </source>
</evidence>
<evidence type="ECO:0000256" key="11">
    <source>
        <dbReference type="ARBA" id="ARBA00022989"/>
    </source>
</evidence>
<evidence type="ECO:0000256" key="14">
    <source>
        <dbReference type="SAM" id="Phobius"/>
    </source>
</evidence>
<dbReference type="GO" id="GO:0008270">
    <property type="term" value="F:zinc ion binding"/>
    <property type="evidence" value="ECO:0007669"/>
    <property type="project" value="UniProtKB-KW"/>
</dbReference>
<evidence type="ECO:0000256" key="7">
    <source>
        <dbReference type="ARBA" id="ARBA00022723"/>
    </source>
</evidence>
<accession>A0A6G1FCH2</accession>
<keyword evidence="6 14" id="KW-0812">Transmembrane</keyword>
<keyword evidence="8 13" id="KW-0863">Zinc-finger</keyword>
<protein>
    <recommendedName>
        <fullName evidence="4">RING-type E3 ubiquitin transferase</fullName>
        <ecNumber evidence="4">2.3.2.27</ecNumber>
    </recommendedName>
</protein>
<comment type="caution">
    <text evidence="16">The sequence shown here is derived from an EMBL/GenBank/DDBJ whole genome shotgun (WGS) entry which is preliminary data.</text>
</comment>
<dbReference type="Pfam" id="PF13639">
    <property type="entry name" value="zf-RING_2"/>
    <property type="match status" value="1"/>
</dbReference>
<gene>
    <name evidence="16" type="ORF">E2562_025621</name>
</gene>
<dbReference type="SMART" id="SM00184">
    <property type="entry name" value="RING"/>
    <property type="match status" value="1"/>
</dbReference>
<dbReference type="InterPro" id="IPR001841">
    <property type="entry name" value="Znf_RING"/>
</dbReference>
<evidence type="ECO:0000256" key="6">
    <source>
        <dbReference type="ARBA" id="ARBA00022692"/>
    </source>
</evidence>
<dbReference type="GO" id="GO:0016020">
    <property type="term" value="C:membrane"/>
    <property type="evidence" value="ECO:0007669"/>
    <property type="project" value="UniProtKB-SubCell"/>
</dbReference>
<name>A0A6G1FCH2_9ORYZ</name>
<dbReference type="OrthoDB" id="8062037at2759"/>
<evidence type="ECO:0000313" key="17">
    <source>
        <dbReference type="Proteomes" id="UP000479710"/>
    </source>
</evidence>
<dbReference type="SUPFAM" id="SSF57850">
    <property type="entry name" value="RING/U-box"/>
    <property type="match status" value="1"/>
</dbReference>
<dbReference type="Proteomes" id="UP000479710">
    <property type="component" value="Unassembled WGS sequence"/>
</dbReference>
<dbReference type="PROSITE" id="PS50089">
    <property type="entry name" value="ZF_RING_2"/>
    <property type="match status" value="1"/>
</dbReference>
<dbReference type="EC" id="2.3.2.27" evidence="4"/>
<evidence type="ECO:0000256" key="9">
    <source>
        <dbReference type="ARBA" id="ARBA00022786"/>
    </source>
</evidence>
<dbReference type="CDD" id="cd16461">
    <property type="entry name" value="RING-H2_EL5-like"/>
    <property type="match status" value="1"/>
</dbReference>